<gene>
    <name evidence="5" type="ORF">THRCLA_08909</name>
</gene>
<dbReference type="OrthoDB" id="65823at2759"/>
<evidence type="ECO:0000259" key="4">
    <source>
        <dbReference type="PROSITE" id="PS50157"/>
    </source>
</evidence>
<dbReference type="PROSITE" id="PS50096">
    <property type="entry name" value="IQ"/>
    <property type="match status" value="2"/>
</dbReference>
<dbReference type="CDD" id="cd00201">
    <property type="entry name" value="WW"/>
    <property type="match status" value="3"/>
</dbReference>
<dbReference type="PROSITE" id="PS00028">
    <property type="entry name" value="ZINC_FINGER_C2H2_1"/>
    <property type="match status" value="1"/>
</dbReference>
<dbReference type="Gene3D" id="2.20.70.10">
    <property type="match status" value="4"/>
</dbReference>
<evidence type="ECO:0000256" key="1">
    <source>
        <dbReference type="PROSITE-ProRule" id="PRU00042"/>
    </source>
</evidence>
<evidence type="ECO:0000256" key="2">
    <source>
        <dbReference type="SAM" id="Phobius"/>
    </source>
</evidence>
<accession>A0A1V9Z178</accession>
<dbReference type="PROSITE" id="PS50157">
    <property type="entry name" value="ZINC_FINGER_C2H2_2"/>
    <property type="match status" value="1"/>
</dbReference>
<feature type="non-terminal residue" evidence="5">
    <location>
        <position position="1"/>
    </location>
</feature>
<keyword evidence="1" id="KW-0479">Metal-binding</keyword>
<keyword evidence="2" id="KW-0812">Transmembrane</keyword>
<feature type="domain" description="C2H2-type" evidence="4">
    <location>
        <begin position="484"/>
        <end position="512"/>
    </location>
</feature>
<feature type="domain" description="WW" evidence="3">
    <location>
        <begin position="347"/>
        <end position="381"/>
    </location>
</feature>
<feature type="transmembrane region" description="Helical" evidence="2">
    <location>
        <begin position="606"/>
        <end position="628"/>
    </location>
</feature>
<name>A0A1V9Z178_9STRA</name>
<feature type="domain" description="WW" evidence="3">
    <location>
        <begin position="94"/>
        <end position="128"/>
    </location>
</feature>
<dbReference type="Proteomes" id="UP000243217">
    <property type="component" value="Unassembled WGS sequence"/>
</dbReference>
<protein>
    <recommendedName>
        <fullName evidence="7">WW domain-containing protein</fullName>
    </recommendedName>
</protein>
<keyword evidence="1" id="KW-0862">Zinc</keyword>
<comment type="caution">
    <text evidence="5">The sequence shown here is derived from an EMBL/GenBank/DDBJ whole genome shotgun (WGS) entry which is preliminary data.</text>
</comment>
<feature type="domain" description="WW" evidence="3">
    <location>
        <begin position="35"/>
        <end position="55"/>
    </location>
</feature>
<dbReference type="EMBL" id="JNBS01002398">
    <property type="protein sequence ID" value="OQR91687.1"/>
    <property type="molecule type" value="Genomic_DNA"/>
</dbReference>
<reference evidence="5 6" key="1">
    <citation type="journal article" date="2014" name="Genome Biol. Evol.">
        <title>The secreted proteins of Achlya hypogyna and Thraustotheca clavata identify the ancestral oomycete secretome and reveal gene acquisitions by horizontal gene transfer.</title>
        <authorList>
            <person name="Misner I."/>
            <person name="Blouin N."/>
            <person name="Leonard G."/>
            <person name="Richards T.A."/>
            <person name="Lane C.E."/>
        </authorList>
    </citation>
    <scope>NUCLEOTIDE SEQUENCE [LARGE SCALE GENOMIC DNA]</scope>
    <source>
        <strain evidence="5 6">ATCC 34112</strain>
    </source>
</reference>
<dbReference type="SUPFAM" id="SSF51045">
    <property type="entry name" value="WW domain"/>
    <property type="match status" value="1"/>
</dbReference>
<evidence type="ECO:0000313" key="6">
    <source>
        <dbReference type="Proteomes" id="UP000243217"/>
    </source>
</evidence>
<evidence type="ECO:0008006" key="7">
    <source>
        <dbReference type="Google" id="ProtNLM"/>
    </source>
</evidence>
<dbReference type="SMART" id="SM00456">
    <property type="entry name" value="WW"/>
    <property type="match status" value="5"/>
</dbReference>
<dbReference type="Pfam" id="PF00612">
    <property type="entry name" value="IQ"/>
    <property type="match status" value="3"/>
</dbReference>
<dbReference type="Pfam" id="PF00397">
    <property type="entry name" value="WW"/>
    <property type="match status" value="2"/>
</dbReference>
<keyword evidence="1" id="KW-0863">Zinc-finger</keyword>
<evidence type="ECO:0000259" key="3">
    <source>
        <dbReference type="PROSITE" id="PS50020"/>
    </source>
</evidence>
<dbReference type="PANTHER" id="PTHR21385:SF0">
    <property type="entry name" value="RE51073P"/>
    <property type="match status" value="1"/>
</dbReference>
<evidence type="ECO:0000313" key="5">
    <source>
        <dbReference type="EMBL" id="OQR91687.1"/>
    </source>
</evidence>
<keyword evidence="2" id="KW-1133">Transmembrane helix</keyword>
<dbReference type="SMART" id="SM00015">
    <property type="entry name" value="IQ"/>
    <property type="match status" value="5"/>
</dbReference>
<dbReference type="GO" id="GO:0008270">
    <property type="term" value="F:zinc ion binding"/>
    <property type="evidence" value="ECO:0007669"/>
    <property type="project" value="UniProtKB-KW"/>
</dbReference>
<organism evidence="5 6">
    <name type="scientific">Thraustotheca clavata</name>
    <dbReference type="NCBI Taxonomy" id="74557"/>
    <lineage>
        <taxon>Eukaryota</taxon>
        <taxon>Sar</taxon>
        <taxon>Stramenopiles</taxon>
        <taxon>Oomycota</taxon>
        <taxon>Saprolegniomycetes</taxon>
        <taxon>Saprolegniales</taxon>
        <taxon>Achlyaceae</taxon>
        <taxon>Thraustotheca</taxon>
    </lineage>
</organism>
<dbReference type="Gene3D" id="1.20.5.190">
    <property type="match status" value="1"/>
</dbReference>
<dbReference type="PANTHER" id="PTHR21385">
    <property type="entry name" value="ZINC FINGER PROTEIN-RELATED"/>
    <property type="match status" value="1"/>
</dbReference>
<dbReference type="InterPro" id="IPR013087">
    <property type="entry name" value="Znf_C2H2_type"/>
</dbReference>
<dbReference type="InterPro" id="IPR001202">
    <property type="entry name" value="WW_dom"/>
</dbReference>
<sequence>EATCLLQRWIRGELGRARVKKIVSCRYKSILDPTTGNTYYYNTRTKEVTWIKPRWFLEPHELHHRKKIKFNENTAASTLQRIYRGRLARRYLRQLLQNRFQKVWDPERQKFYFIDAETKETKWDAPKFAQSLDSIVQMKHKKRRKKKVLTEEDSAVLVQKTFRMQQARKTATIQANRSIEQIWDPASQAYFYHNKQTNAVTWTKPRYWVDKVPEEDNTVKKEDVKQIIERRRKYVITDPNEAAILLQTHYRRRRVRNQWKVNLMDRFQKVFDPNTKKYTFYQHITLIDTRYFYYDKEKNESQWSAPRILEEFIVPSPNQRSNATEESAAVRIQGIFRLRKARREALELAQANYEKVYDEDIQAFYYFNTKTGQSQWTKPKCFHDADADKLIKVNGHNAITERKLWCLILLSVVIGVVSLNEKHSTLCSRELSREAMYILEQHVYRPAQYFDFKMPSAELCPIAADQILFLDHESHKYRVHSNRWKCGYCSKNFRTESYLDKHMDLKHSNEDERGICLGDICDILNCPTTRALHRHAKCSHNTVFRLKQQCLSLFQSCFPHEEPSINTIRRSEPISNILYESVVENICEAITCEGIYEEETNQVAEAFLGVIKFLLIVCLLVGIITNLCTKTERFKATIELKYHIYSTVPISV</sequence>
<keyword evidence="2" id="KW-0472">Membrane</keyword>
<dbReference type="InterPro" id="IPR036020">
    <property type="entry name" value="WW_dom_sf"/>
</dbReference>
<dbReference type="PROSITE" id="PS50020">
    <property type="entry name" value="WW_DOMAIN_2"/>
    <property type="match status" value="3"/>
</dbReference>
<dbReference type="AlphaFoldDB" id="A0A1V9Z178"/>
<keyword evidence="6" id="KW-1185">Reference proteome</keyword>
<proteinExistence type="predicted"/>
<dbReference type="InterPro" id="IPR000048">
    <property type="entry name" value="IQ_motif_EF-hand-BS"/>
</dbReference>